<dbReference type="Gene3D" id="2.60.40.10">
    <property type="entry name" value="Immunoglobulins"/>
    <property type="match status" value="1"/>
</dbReference>
<evidence type="ECO:0000313" key="10">
    <source>
        <dbReference type="Proteomes" id="UP001239994"/>
    </source>
</evidence>
<dbReference type="EMBL" id="JAROKS010000010">
    <property type="protein sequence ID" value="KAK1800296.1"/>
    <property type="molecule type" value="Genomic_DNA"/>
</dbReference>
<dbReference type="Proteomes" id="UP001239994">
    <property type="component" value="Unassembled WGS sequence"/>
</dbReference>
<feature type="compositionally biased region" description="Basic residues" evidence="7">
    <location>
        <begin position="135"/>
        <end position="146"/>
    </location>
</feature>
<comment type="caution">
    <text evidence="9">The sequence shown here is derived from an EMBL/GenBank/DDBJ whole genome shotgun (WGS) entry which is preliminary data.</text>
</comment>
<dbReference type="InterPro" id="IPR013783">
    <property type="entry name" value="Ig-like_fold"/>
</dbReference>
<accession>A0AAD9E017</accession>
<evidence type="ECO:0000313" key="9">
    <source>
        <dbReference type="EMBL" id="KAK1800296.1"/>
    </source>
</evidence>
<evidence type="ECO:0000256" key="2">
    <source>
        <dbReference type="ARBA" id="ARBA00023136"/>
    </source>
</evidence>
<evidence type="ECO:0000256" key="6">
    <source>
        <dbReference type="ARBA" id="ARBA00023319"/>
    </source>
</evidence>
<gene>
    <name evidence="9" type="ORF">P4O66_000339</name>
</gene>
<evidence type="ECO:0000256" key="3">
    <source>
        <dbReference type="ARBA" id="ARBA00023157"/>
    </source>
</evidence>
<comment type="subcellular location">
    <subcellularLocation>
        <location evidence="1">Membrane</location>
        <topology evidence="1">Single-pass type I membrane protein</topology>
    </subcellularLocation>
</comment>
<sequence length="167" mass="18312">MEGEMDERRGEERRGEEGRMDGGRDGGEEGRGERLVVREASIEITRQQVEELFGLEDFWCQCVAWSSAGTTKSRKAHVRIACLHAHERETNKTVVWPVTSACCVHPVKPRATAAPDTATVGASRGRSRDGSLMVRARKSTAGKSGRKQPVAEAPTSTSLLRPLANRL</sequence>
<evidence type="ECO:0000256" key="4">
    <source>
        <dbReference type="ARBA" id="ARBA00023170"/>
    </source>
</evidence>
<evidence type="ECO:0000259" key="8">
    <source>
        <dbReference type="Pfam" id="PF25609"/>
    </source>
</evidence>
<dbReference type="Pfam" id="PF25609">
    <property type="entry name" value="Unc5_NetrinR_N"/>
    <property type="match status" value="1"/>
</dbReference>
<reference evidence="9" key="1">
    <citation type="submission" date="2023-03" db="EMBL/GenBank/DDBJ databases">
        <title>Electrophorus voltai genome.</title>
        <authorList>
            <person name="Bian C."/>
        </authorList>
    </citation>
    <scope>NUCLEOTIDE SEQUENCE</scope>
    <source>
        <strain evidence="9">CB-2022</strain>
        <tissue evidence="9">Muscle</tissue>
    </source>
</reference>
<keyword evidence="10" id="KW-1185">Reference proteome</keyword>
<keyword evidence="5" id="KW-0325">Glycoprotein</keyword>
<dbReference type="InterPro" id="IPR057755">
    <property type="entry name" value="UNC5A-D-like_N"/>
</dbReference>
<dbReference type="AlphaFoldDB" id="A0AAD9E017"/>
<evidence type="ECO:0000256" key="5">
    <source>
        <dbReference type="ARBA" id="ARBA00023180"/>
    </source>
</evidence>
<evidence type="ECO:0000256" key="7">
    <source>
        <dbReference type="SAM" id="MobiDB-lite"/>
    </source>
</evidence>
<keyword evidence="4" id="KW-0675">Receptor</keyword>
<proteinExistence type="predicted"/>
<keyword evidence="2" id="KW-0472">Membrane</keyword>
<protein>
    <recommendedName>
        <fullName evidence="8">Netrin receptor UNC5A-D-like N-terminal domain-containing protein</fullName>
    </recommendedName>
</protein>
<keyword evidence="3" id="KW-1015">Disulfide bond</keyword>
<organism evidence="9 10">
    <name type="scientific">Electrophorus voltai</name>
    <dbReference type="NCBI Taxonomy" id="2609070"/>
    <lineage>
        <taxon>Eukaryota</taxon>
        <taxon>Metazoa</taxon>
        <taxon>Chordata</taxon>
        <taxon>Craniata</taxon>
        <taxon>Vertebrata</taxon>
        <taxon>Euteleostomi</taxon>
        <taxon>Actinopterygii</taxon>
        <taxon>Neopterygii</taxon>
        <taxon>Teleostei</taxon>
        <taxon>Ostariophysi</taxon>
        <taxon>Gymnotiformes</taxon>
        <taxon>Gymnotoidei</taxon>
        <taxon>Gymnotidae</taxon>
        <taxon>Electrophorus</taxon>
    </lineage>
</organism>
<feature type="domain" description="Netrin receptor UNC5A-D-like N-terminal" evidence="8">
    <location>
        <begin position="35"/>
        <end position="78"/>
    </location>
</feature>
<evidence type="ECO:0000256" key="1">
    <source>
        <dbReference type="ARBA" id="ARBA00004479"/>
    </source>
</evidence>
<keyword evidence="6" id="KW-0393">Immunoglobulin domain</keyword>
<feature type="region of interest" description="Disordered" evidence="7">
    <location>
        <begin position="1"/>
        <end position="32"/>
    </location>
</feature>
<feature type="region of interest" description="Disordered" evidence="7">
    <location>
        <begin position="112"/>
        <end position="167"/>
    </location>
</feature>
<name>A0AAD9E017_9TELE</name>